<dbReference type="Proteomes" id="UP000256970">
    <property type="component" value="Unassembled WGS sequence"/>
</dbReference>
<evidence type="ECO:0000313" key="2">
    <source>
        <dbReference type="Proteomes" id="UP000256970"/>
    </source>
</evidence>
<gene>
    <name evidence="1" type="ORF">BQ4739_LOCUS9946</name>
</gene>
<evidence type="ECO:0000313" key="1">
    <source>
        <dbReference type="EMBL" id="SZX69654.1"/>
    </source>
</evidence>
<organism evidence="1 2">
    <name type="scientific">Tetradesmus obliquus</name>
    <name type="common">Green alga</name>
    <name type="synonym">Acutodesmus obliquus</name>
    <dbReference type="NCBI Taxonomy" id="3088"/>
    <lineage>
        <taxon>Eukaryota</taxon>
        <taxon>Viridiplantae</taxon>
        <taxon>Chlorophyta</taxon>
        <taxon>core chlorophytes</taxon>
        <taxon>Chlorophyceae</taxon>
        <taxon>CS clade</taxon>
        <taxon>Sphaeropleales</taxon>
        <taxon>Scenedesmaceae</taxon>
        <taxon>Tetradesmus</taxon>
    </lineage>
</organism>
<reference evidence="1 2" key="1">
    <citation type="submission" date="2016-10" db="EMBL/GenBank/DDBJ databases">
        <authorList>
            <person name="Cai Z."/>
        </authorList>
    </citation>
    <scope>NUCLEOTIDE SEQUENCE [LARGE SCALE GENOMIC DNA]</scope>
</reference>
<proteinExistence type="predicted"/>
<accession>A0A383VY19</accession>
<dbReference type="AlphaFoldDB" id="A0A383VY19"/>
<name>A0A383VY19_TETOB</name>
<keyword evidence="2" id="KW-1185">Reference proteome</keyword>
<dbReference type="EMBL" id="FNXT01000943">
    <property type="protein sequence ID" value="SZX69654.1"/>
    <property type="molecule type" value="Genomic_DNA"/>
</dbReference>
<protein>
    <submittedName>
        <fullName evidence="1">Uncharacterized protein</fullName>
    </submittedName>
</protein>
<sequence>MLTAVEALAHAAAAVLRSAARPTAALDNTEAAAGLASATASCAKRAAQLTRAAILLQDQPAAGGTAAAAVYFPGALLWITAVLEDSVAGGLLRASQRVCVAGAASTSSTRSSRASSSSSSSSKLSRSSRQVTASTALLSVVAARSLVQLADAMQAAGPQLLFRCLLHVHHTTAGGRQVRLMLQSL</sequence>